<accession>A0A6D2KIG0</accession>
<proteinExistence type="predicted"/>
<comment type="caution">
    <text evidence="3">The sequence shown here is derived from an EMBL/GenBank/DDBJ whole genome shotgun (WGS) entry which is preliminary data.</text>
</comment>
<protein>
    <submittedName>
        <fullName evidence="3">Uncharacterized protein</fullName>
    </submittedName>
</protein>
<gene>
    <name evidence="3" type="ORF">MERR_LOCUS40036</name>
</gene>
<keyword evidence="2" id="KW-1133">Transmembrane helix</keyword>
<feature type="region of interest" description="Disordered" evidence="1">
    <location>
        <begin position="42"/>
        <end position="61"/>
    </location>
</feature>
<dbReference type="EMBL" id="CACVBM020001507">
    <property type="protein sequence ID" value="CAA7052801.1"/>
    <property type="molecule type" value="Genomic_DNA"/>
</dbReference>
<evidence type="ECO:0000313" key="3">
    <source>
        <dbReference type="EMBL" id="CAA7052801.1"/>
    </source>
</evidence>
<keyword evidence="4" id="KW-1185">Reference proteome</keyword>
<feature type="compositionally biased region" description="Polar residues" evidence="1">
    <location>
        <begin position="42"/>
        <end position="51"/>
    </location>
</feature>
<evidence type="ECO:0000256" key="2">
    <source>
        <dbReference type="SAM" id="Phobius"/>
    </source>
</evidence>
<evidence type="ECO:0000256" key="1">
    <source>
        <dbReference type="SAM" id="MobiDB-lite"/>
    </source>
</evidence>
<evidence type="ECO:0000313" key="4">
    <source>
        <dbReference type="Proteomes" id="UP000467841"/>
    </source>
</evidence>
<keyword evidence="2" id="KW-0812">Transmembrane</keyword>
<dbReference type="AlphaFoldDB" id="A0A6D2KIG0"/>
<organism evidence="3 4">
    <name type="scientific">Microthlaspi erraticum</name>
    <dbReference type="NCBI Taxonomy" id="1685480"/>
    <lineage>
        <taxon>Eukaryota</taxon>
        <taxon>Viridiplantae</taxon>
        <taxon>Streptophyta</taxon>
        <taxon>Embryophyta</taxon>
        <taxon>Tracheophyta</taxon>
        <taxon>Spermatophyta</taxon>
        <taxon>Magnoliopsida</taxon>
        <taxon>eudicotyledons</taxon>
        <taxon>Gunneridae</taxon>
        <taxon>Pentapetalae</taxon>
        <taxon>rosids</taxon>
        <taxon>malvids</taxon>
        <taxon>Brassicales</taxon>
        <taxon>Brassicaceae</taxon>
        <taxon>Coluteocarpeae</taxon>
        <taxon>Microthlaspi</taxon>
    </lineage>
</organism>
<keyword evidence="2" id="KW-0472">Membrane</keyword>
<feature type="transmembrane region" description="Helical" evidence="2">
    <location>
        <begin position="6"/>
        <end position="27"/>
    </location>
</feature>
<name>A0A6D2KIG0_9BRAS</name>
<sequence length="97" mass="11078">MHRFRFLFSGFIALFFFFISILMTTTLSSMSLLYNPINTVAGQRRSPSASKIENRKDPPTLPIPWHPKLSLLLPSPRPSKFSGRLMANYATTRLSFV</sequence>
<reference evidence="3" key="1">
    <citation type="submission" date="2020-01" db="EMBL/GenBank/DDBJ databases">
        <authorList>
            <person name="Mishra B."/>
        </authorList>
    </citation>
    <scope>NUCLEOTIDE SEQUENCE [LARGE SCALE GENOMIC DNA]</scope>
</reference>
<dbReference type="Proteomes" id="UP000467841">
    <property type="component" value="Unassembled WGS sequence"/>
</dbReference>